<organism evidence="2 3">
    <name type="scientific">Streptomyces kronopolitis</name>
    <dbReference type="NCBI Taxonomy" id="1612435"/>
    <lineage>
        <taxon>Bacteria</taxon>
        <taxon>Bacillati</taxon>
        <taxon>Actinomycetota</taxon>
        <taxon>Actinomycetes</taxon>
        <taxon>Kitasatosporales</taxon>
        <taxon>Streptomycetaceae</taxon>
        <taxon>Streptomyces</taxon>
    </lineage>
</organism>
<keyword evidence="3" id="KW-1185">Reference proteome</keyword>
<dbReference type="InterPro" id="IPR050266">
    <property type="entry name" value="AB_hydrolase_sf"/>
</dbReference>
<evidence type="ECO:0000313" key="3">
    <source>
        <dbReference type="Proteomes" id="UP000600080"/>
    </source>
</evidence>
<comment type="caution">
    <text evidence="2">The sequence shown here is derived from an EMBL/GenBank/DDBJ whole genome shotgun (WGS) entry which is preliminary data.</text>
</comment>
<dbReference type="GO" id="GO:0016787">
    <property type="term" value="F:hydrolase activity"/>
    <property type="evidence" value="ECO:0007669"/>
    <property type="project" value="UniProtKB-KW"/>
</dbReference>
<dbReference type="RefSeq" id="WP_189098671.1">
    <property type="nucleotide sequence ID" value="NZ_BMND01000012.1"/>
</dbReference>
<dbReference type="InterPro" id="IPR029058">
    <property type="entry name" value="AB_hydrolase_fold"/>
</dbReference>
<dbReference type="PANTHER" id="PTHR43798">
    <property type="entry name" value="MONOACYLGLYCEROL LIPASE"/>
    <property type="match status" value="1"/>
</dbReference>
<dbReference type="Proteomes" id="UP000600080">
    <property type="component" value="Unassembled WGS sequence"/>
</dbReference>
<reference evidence="3" key="1">
    <citation type="journal article" date="2019" name="Int. J. Syst. Evol. Microbiol.">
        <title>The Global Catalogue of Microorganisms (GCM) 10K type strain sequencing project: providing services to taxonomists for standard genome sequencing and annotation.</title>
        <authorList>
            <consortium name="The Broad Institute Genomics Platform"/>
            <consortium name="The Broad Institute Genome Sequencing Center for Infectious Disease"/>
            <person name="Wu L."/>
            <person name="Ma J."/>
        </authorList>
    </citation>
    <scope>NUCLEOTIDE SEQUENCE [LARGE SCALE GENOMIC DNA]</scope>
    <source>
        <strain evidence="3">CGMCC 4.7323</strain>
    </source>
</reference>
<dbReference type="Pfam" id="PF00561">
    <property type="entry name" value="Abhydrolase_1"/>
    <property type="match status" value="1"/>
</dbReference>
<dbReference type="SUPFAM" id="SSF53474">
    <property type="entry name" value="alpha/beta-Hydrolases"/>
    <property type="match status" value="1"/>
</dbReference>
<dbReference type="InterPro" id="IPR000073">
    <property type="entry name" value="AB_hydrolase_1"/>
</dbReference>
<protein>
    <submittedName>
        <fullName evidence="2">Hydrolase</fullName>
    </submittedName>
</protein>
<name>A0ABQ2JGS7_9ACTN</name>
<gene>
    <name evidence="2" type="ORF">GCM10012285_32800</name>
</gene>
<evidence type="ECO:0000259" key="1">
    <source>
        <dbReference type="Pfam" id="PF00561"/>
    </source>
</evidence>
<feature type="domain" description="AB hydrolase-1" evidence="1">
    <location>
        <begin position="21"/>
        <end position="267"/>
    </location>
</feature>
<dbReference type="GeneID" id="301549026"/>
<keyword evidence="2" id="KW-0378">Hydrolase</keyword>
<proteinExistence type="predicted"/>
<sequence length="304" mass="31772">MPTFSAPDGTDLAFHVVGTGKPLLCLPGGPMRASSYLGDLGGLSRQRQLILLDLRGTGDSGVPTDPAGYRCDRQVTDVEALRRHLGLDRVDVLAHSAAGDLALLHAARHPAHIRTLTLVTARARALGIDFTHEHRMEAAALRTSEPWFDSAHEAYKAIWAGTATDAEWDAGTPFFYGRWDATAQEHAAAEVAQTNDEAAEVYAASGAFDPSATRAALAALSAPVLLLAGELDGGPRPHVAAAAARLLPGAELSVQPGGGHYPWLDDPVHFTRTVGAFLDRAAQPTAAVGTSGDVNDAAEGLAEG</sequence>
<dbReference type="PANTHER" id="PTHR43798:SF33">
    <property type="entry name" value="HYDROLASE, PUTATIVE (AFU_ORTHOLOGUE AFUA_2G14860)-RELATED"/>
    <property type="match status" value="1"/>
</dbReference>
<dbReference type="EMBL" id="BMND01000012">
    <property type="protein sequence ID" value="GGN47245.1"/>
    <property type="molecule type" value="Genomic_DNA"/>
</dbReference>
<evidence type="ECO:0000313" key="2">
    <source>
        <dbReference type="EMBL" id="GGN47245.1"/>
    </source>
</evidence>
<accession>A0ABQ2JGS7</accession>
<dbReference type="Gene3D" id="3.40.50.1820">
    <property type="entry name" value="alpha/beta hydrolase"/>
    <property type="match status" value="1"/>
</dbReference>